<dbReference type="Proteomes" id="UP001374803">
    <property type="component" value="Chromosome"/>
</dbReference>
<dbReference type="Pfam" id="PF00069">
    <property type="entry name" value="Pkinase"/>
    <property type="match status" value="1"/>
</dbReference>
<accession>A0ABZ2KT18</accession>
<dbReference type="InterPro" id="IPR011009">
    <property type="entry name" value="Kinase-like_dom_sf"/>
</dbReference>
<protein>
    <submittedName>
        <fullName evidence="7">Protein kinase</fullName>
    </submittedName>
</protein>
<dbReference type="Gene3D" id="1.10.510.10">
    <property type="entry name" value="Transferase(Phosphotransferase) domain 1"/>
    <property type="match status" value="1"/>
</dbReference>
<dbReference type="PANTHER" id="PTHR43289">
    <property type="entry name" value="MITOGEN-ACTIVATED PROTEIN KINASE KINASE KINASE 20-RELATED"/>
    <property type="match status" value="1"/>
</dbReference>
<dbReference type="PANTHER" id="PTHR43289:SF6">
    <property type="entry name" value="SERINE_THREONINE-PROTEIN KINASE NEKL-3"/>
    <property type="match status" value="1"/>
</dbReference>
<dbReference type="PROSITE" id="PS50011">
    <property type="entry name" value="PROTEIN_KINASE_DOM"/>
    <property type="match status" value="1"/>
</dbReference>
<evidence type="ECO:0000256" key="3">
    <source>
        <dbReference type="ARBA" id="ARBA00022777"/>
    </source>
</evidence>
<evidence type="ECO:0000256" key="1">
    <source>
        <dbReference type="ARBA" id="ARBA00022679"/>
    </source>
</evidence>
<evidence type="ECO:0000259" key="6">
    <source>
        <dbReference type="PROSITE" id="PS50011"/>
    </source>
</evidence>
<dbReference type="EMBL" id="CP089983">
    <property type="protein sequence ID" value="WXB01195.1"/>
    <property type="molecule type" value="Genomic_DNA"/>
</dbReference>
<organism evidence="7 8">
    <name type="scientific">Pendulispora rubella</name>
    <dbReference type="NCBI Taxonomy" id="2741070"/>
    <lineage>
        <taxon>Bacteria</taxon>
        <taxon>Pseudomonadati</taxon>
        <taxon>Myxococcota</taxon>
        <taxon>Myxococcia</taxon>
        <taxon>Myxococcales</taxon>
        <taxon>Sorangiineae</taxon>
        <taxon>Pendulisporaceae</taxon>
        <taxon>Pendulispora</taxon>
    </lineage>
</organism>
<evidence type="ECO:0000313" key="7">
    <source>
        <dbReference type="EMBL" id="WXB01195.1"/>
    </source>
</evidence>
<keyword evidence="8" id="KW-1185">Reference proteome</keyword>
<feature type="region of interest" description="Disordered" evidence="5">
    <location>
        <begin position="515"/>
        <end position="589"/>
    </location>
</feature>
<sequence length="589" mass="62771">MNSVWLPTVAGKYRLIFELGRGGMADLMLAVVQGPGGFNKLQVLKLLRPELAAEAEFCTMFLDEARLSARINHPNVAQTNEVGFDGERYFIAMEYLEGQSLDELTRRARAKHGAMPLSVTLRALADACAGLHFAHELKDFDGTPLNVIHRDVSPQNIFVTYDGITKLLDFGIAKAADSNIRTQVGTIKGKIAYMAPEQLLAVAPVDRRADIFAVGAILWRTITGKRMWAGATEVEILQSLANHKIPEPVALPGIPQALLAVCKKAIQPEPADRYQTAIELKEAIESVLASQAGGSYTDVSRVITDLFVERRKEIASAIESRLSTPETSQVSGLPTLPAPHSVSRIGSMVGTANTLSGSPERDSVASDSIRIEISGVTPQVKGRRWGVAATLALAVMAGAAAFVLRPNVFPTSPTAAAPSQESAPPPTTTATASAVPTPTSGAPLVAAETEMLLDIAPPNAEVFIDEIRLFGKPARGTFARDGRQHTIVVQADGYLTSIEQAVFDTAKIHLEISLERERRSTNPTPPVPMARPVVGKSRPPMAVPAPRPTGPAPGGQVAPTPANTAEAPAPSSKPRGRAEPLDPGDPWEK</sequence>
<proteinExistence type="predicted"/>
<evidence type="ECO:0000256" key="5">
    <source>
        <dbReference type="SAM" id="MobiDB-lite"/>
    </source>
</evidence>
<dbReference type="Gene3D" id="3.30.200.20">
    <property type="entry name" value="Phosphorylase Kinase, domain 1"/>
    <property type="match status" value="1"/>
</dbReference>
<evidence type="ECO:0000256" key="2">
    <source>
        <dbReference type="ARBA" id="ARBA00022741"/>
    </source>
</evidence>
<gene>
    <name evidence="7" type="ORF">LVJ94_30280</name>
</gene>
<reference evidence="7" key="1">
    <citation type="submission" date="2021-12" db="EMBL/GenBank/DDBJ databases">
        <title>Discovery of the Pendulisporaceae a myxobacterial family with distinct sporulation behavior and unique specialized metabolism.</title>
        <authorList>
            <person name="Garcia R."/>
            <person name="Popoff A."/>
            <person name="Bader C.D."/>
            <person name="Loehr J."/>
            <person name="Walesch S."/>
            <person name="Walt C."/>
            <person name="Boldt J."/>
            <person name="Bunk B."/>
            <person name="Haeckl F.J.F.P.J."/>
            <person name="Gunesch A.P."/>
            <person name="Birkelbach J."/>
            <person name="Nuebel U."/>
            <person name="Pietschmann T."/>
            <person name="Bach T."/>
            <person name="Mueller R."/>
        </authorList>
    </citation>
    <scope>NUCLEOTIDE SEQUENCE</scope>
    <source>
        <strain evidence="7">MSr11367</strain>
    </source>
</reference>
<dbReference type="InterPro" id="IPR000719">
    <property type="entry name" value="Prot_kinase_dom"/>
</dbReference>
<dbReference type="PROSITE" id="PS00109">
    <property type="entry name" value="PROTEIN_KINASE_TYR"/>
    <property type="match status" value="1"/>
</dbReference>
<evidence type="ECO:0000313" key="8">
    <source>
        <dbReference type="Proteomes" id="UP001374803"/>
    </source>
</evidence>
<keyword evidence="2" id="KW-0547">Nucleotide-binding</keyword>
<keyword evidence="3 7" id="KW-0418">Kinase</keyword>
<dbReference type="RefSeq" id="WP_394830805.1">
    <property type="nucleotide sequence ID" value="NZ_CP089929.1"/>
</dbReference>
<dbReference type="SUPFAM" id="SSF56112">
    <property type="entry name" value="Protein kinase-like (PK-like)"/>
    <property type="match status" value="1"/>
</dbReference>
<feature type="region of interest" description="Disordered" evidence="5">
    <location>
        <begin position="413"/>
        <end position="441"/>
    </location>
</feature>
<feature type="compositionally biased region" description="Low complexity" evidence="5">
    <location>
        <begin position="554"/>
        <end position="570"/>
    </location>
</feature>
<keyword evidence="1" id="KW-0808">Transferase</keyword>
<feature type="compositionally biased region" description="Basic and acidic residues" evidence="5">
    <location>
        <begin position="576"/>
        <end position="589"/>
    </location>
</feature>
<name>A0ABZ2KT18_9BACT</name>
<dbReference type="InterPro" id="IPR008266">
    <property type="entry name" value="Tyr_kinase_AS"/>
</dbReference>
<keyword evidence="4" id="KW-0067">ATP-binding</keyword>
<dbReference type="CDD" id="cd14014">
    <property type="entry name" value="STKc_PknB_like"/>
    <property type="match status" value="1"/>
</dbReference>
<feature type="compositionally biased region" description="Pro residues" evidence="5">
    <location>
        <begin position="541"/>
        <end position="551"/>
    </location>
</feature>
<dbReference type="GO" id="GO:0016301">
    <property type="term" value="F:kinase activity"/>
    <property type="evidence" value="ECO:0007669"/>
    <property type="project" value="UniProtKB-KW"/>
</dbReference>
<feature type="domain" description="Protein kinase" evidence="6">
    <location>
        <begin position="13"/>
        <end position="288"/>
    </location>
</feature>
<evidence type="ECO:0000256" key="4">
    <source>
        <dbReference type="ARBA" id="ARBA00022840"/>
    </source>
</evidence>